<keyword evidence="8" id="KW-1185">Reference proteome</keyword>
<dbReference type="GO" id="GO:0005524">
    <property type="term" value="F:ATP binding"/>
    <property type="evidence" value="ECO:0007669"/>
    <property type="project" value="InterPro"/>
</dbReference>
<dbReference type="GO" id="GO:0140664">
    <property type="term" value="F:ATP-dependent DNA damage sensor activity"/>
    <property type="evidence" value="ECO:0007669"/>
    <property type="project" value="InterPro"/>
</dbReference>
<dbReference type="NCBIfam" id="TIGR00585">
    <property type="entry name" value="mutl"/>
    <property type="match status" value="1"/>
</dbReference>
<dbReference type="InterPro" id="IPR014721">
    <property type="entry name" value="Ribsml_uS5_D2-typ_fold_subgr"/>
</dbReference>
<dbReference type="RefSeq" id="WP_040401569.1">
    <property type="nucleotide sequence ID" value="NZ_CP067016.1"/>
</dbReference>
<dbReference type="SMART" id="SM00853">
    <property type="entry name" value="MutL_C"/>
    <property type="match status" value="1"/>
</dbReference>
<dbReference type="SUPFAM" id="SSF55874">
    <property type="entry name" value="ATPase domain of HSP90 chaperone/DNA topoisomerase II/histidine kinase"/>
    <property type="match status" value="1"/>
</dbReference>
<evidence type="ECO:0000256" key="3">
    <source>
        <dbReference type="ARBA" id="ARBA00023204"/>
    </source>
</evidence>
<dbReference type="GO" id="GO:0004519">
    <property type="term" value="F:endonuclease activity"/>
    <property type="evidence" value="ECO:0007669"/>
    <property type="project" value="UniProtKB-KW"/>
</dbReference>
<name>A0A7T7ZV18_9FIRM</name>
<dbReference type="GO" id="GO:0016887">
    <property type="term" value="F:ATP hydrolysis activity"/>
    <property type="evidence" value="ECO:0007669"/>
    <property type="project" value="InterPro"/>
</dbReference>
<evidence type="ECO:0000259" key="5">
    <source>
        <dbReference type="SMART" id="SM00853"/>
    </source>
</evidence>
<dbReference type="GO" id="GO:0032300">
    <property type="term" value="C:mismatch repair complex"/>
    <property type="evidence" value="ECO:0007669"/>
    <property type="project" value="InterPro"/>
</dbReference>
<dbReference type="AlphaFoldDB" id="A0A7T7ZV18"/>
<dbReference type="Gene3D" id="3.30.230.10">
    <property type="match status" value="1"/>
</dbReference>
<accession>A0A7T7ZV18</accession>
<dbReference type="Gene3D" id="3.30.1540.20">
    <property type="entry name" value="MutL, C-terminal domain, dimerisation subdomain"/>
    <property type="match status" value="1"/>
</dbReference>
<dbReference type="InterPro" id="IPR020568">
    <property type="entry name" value="Ribosomal_Su5_D2-typ_SF"/>
</dbReference>
<sequence>MMKIIELDKKTIEKIAAGEVIESPVSIVKELVENSIDANAKNIVVEIKNGGKSYIRVTDDGIGIDEDDFKRAFKRHATSKIKDFSDLYDLFTLGFRGEALSSIVACANIKAISKTKNQNLGKELIFENGNIKSYNSIATNMGTSIEVYDLFLNLPVRRKFLSSDINESNKIAKIMQALALGYNDVSFKFIKDNRLIFHTLKDQAMDNKIIELLDENLKDNLIKIEIQNSLYKINGFISKVNYYRGNRSFQYIFVNNRLIENENISKAIENEYRTLIPSQRFPAFFIFIETNSNNIDVNIHPNKKEIKFTYQNELIDLLEDEVSKILYENINIREVKVSEKNKEELNFYDDYSEILNSYNRVKEEDNSYNFEKNPDTKDQAKKEEDFFRGAELNFIEKNEKIEDIDYDKKSLGTVKKLEIDKLSYKCSIFNKYALFSYNDKILILDNRRADQRIKFDKYIENFNNGKISSQQLIESKTIKVNLQEYNKYLEKKEIFKKMGFDIEEFSYDKLIIRAVPLIFEEPENKNFFYDLLDIDEKNENLFLNKISKLINKNVFRKGDILNKAEVMATIDKLNKCDNPYKTYDGKSTIIMIEEDELEKYFDR</sequence>
<proteinExistence type="inferred from homology"/>
<evidence type="ECO:0000256" key="1">
    <source>
        <dbReference type="ARBA" id="ARBA00006082"/>
    </source>
</evidence>
<comment type="similarity">
    <text evidence="1 4">Belongs to the DNA mismatch repair MutL/HexB family.</text>
</comment>
<gene>
    <name evidence="4 7" type="primary">mutL</name>
    <name evidence="7" type="ORF">I6H46_08160</name>
</gene>
<dbReference type="KEGG" id="aob:I6H46_08160"/>
<keyword evidence="7" id="KW-0378">Hydrolase</keyword>
<dbReference type="InterPro" id="IPR014790">
    <property type="entry name" value="MutL_C"/>
</dbReference>
<dbReference type="PROSITE" id="PS00058">
    <property type="entry name" value="DNA_MISMATCH_REPAIR_1"/>
    <property type="match status" value="1"/>
</dbReference>
<dbReference type="InterPro" id="IPR038973">
    <property type="entry name" value="MutL/Mlh/Pms-like"/>
</dbReference>
<organism evidence="7 8">
    <name type="scientific">Anaerococcus obesiensis</name>
    <dbReference type="NCBI Taxonomy" id="1287640"/>
    <lineage>
        <taxon>Bacteria</taxon>
        <taxon>Bacillati</taxon>
        <taxon>Bacillota</taxon>
        <taxon>Tissierellia</taxon>
        <taxon>Tissierellales</taxon>
        <taxon>Peptoniphilaceae</taxon>
        <taxon>Anaerococcus</taxon>
    </lineage>
</organism>
<keyword evidence="7" id="KW-0255">Endonuclease</keyword>
<evidence type="ECO:0000313" key="8">
    <source>
        <dbReference type="Proteomes" id="UP000595871"/>
    </source>
</evidence>
<evidence type="ECO:0000259" key="6">
    <source>
        <dbReference type="SMART" id="SM01340"/>
    </source>
</evidence>
<dbReference type="PANTHER" id="PTHR10073">
    <property type="entry name" value="DNA MISMATCH REPAIR PROTEIN MLH, PMS, MUTL"/>
    <property type="match status" value="1"/>
</dbReference>
<evidence type="ECO:0000256" key="4">
    <source>
        <dbReference type="HAMAP-Rule" id="MF_00149"/>
    </source>
</evidence>
<dbReference type="InterPro" id="IPR042121">
    <property type="entry name" value="MutL_C_regsub"/>
</dbReference>
<dbReference type="Pfam" id="PF01119">
    <property type="entry name" value="DNA_mis_repair"/>
    <property type="match status" value="1"/>
</dbReference>
<dbReference type="InterPro" id="IPR020667">
    <property type="entry name" value="DNA_mismatch_repair_MutL"/>
</dbReference>
<evidence type="ECO:0000256" key="2">
    <source>
        <dbReference type="ARBA" id="ARBA00022763"/>
    </source>
</evidence>
<dbReference type="Pfam" id="PF13589">
    <property type="entry name" value="HATPase_c_3"/>
    <property type="match status" value="1"/>
</dbReference>
<dbReference type="Pfam" id="PF08676">
    <property type="entry name" value="MutL_C"/>
    <property type="match status" value="1"/>
</dbReference>
<keyword evidence="2 4" id="KW-0227">DNA damage</keyword>
<dbReference type="SUPFAM" id="SSF118116">
    <property type="entry name" value="DNA mismatch repair protein MutL"/>
    <property type="match status" value="1"/>
</dbReference>
<dbReference type="Gene3D" id="3.30.1370.100">
    <property type="entry name" value="MutL, C-terminal domain, regulatory subdomain"/>
    <property type="match status" value="1"/>
</dbReference>
<keyword evidence="3 4" id="KW-0234">DNA repair</keyword>
<protein>
    <recommendedName>
        <fullName evidence="4">DNA mismatch repair protein MutL</fullName>
    </recommendedName>
</protein>
<feature type="domain" description="DNA mismatch repair protein S5" evidence="6">
    <location>
        <begin position="209"/>
        <end position="327"/>
    </location>
</feature>
<feature type="domain" description="MutL C-terminal dimerisation" evidence="5">
    <location>
        <begin position="424"/>
        <end position="561"/>
    </location>
</feature>
<dbReference type="Proteomes" id="UP000595871">
    <property type="component" value="Chromosome"/>
</dbReference>
<comment type="function">
    <text evidence="4">This protein is involved in the repair of mismatches in DNA. It is required for dam-dependent methyl-directed DNA mismatch repair. May act as a 'molecular matchmaker', a protein that promotes the formation of a stable complex between two or more DNA-binding proteins in an ATP-dependent manner without itself being part of a final effector complex.</text>
</comment>
<dbReference type="InterPro" id="IPR042120">
    <property type="entry name" value="MutL_C_dimsub"/>
</dbReference>
<dbReference type="PANTHER" id="PTHR10073:SF12">
    <property type="entry name" value="DNA MISMATCH REPAIR PROTEIN MLH1"/>
    <property type="match status" value="1"/>
</dbReference>
<dbReference type="InterPro" id="IPR014762">
    <property type="entry name" value="DNA_mismatch_repair_CS"/>
</dbReference>
<dbReference type="InterPro" id="IPR036890">
    <property type="entry name" value="HATPase_C_sf"/>
</dbReference>
<dbReference type="FunFam" id="3.30.565.10:FF:000003">
    <property type="entry name" value="DNA mismatch repair endonuclease MutL"/>
    <property type="match status" value="1"/>
</dbReference>
<dbReference type="CDD" id="cd16926">
    <property type="entry name" value="HATPase_MutL-MLH-PMS-like"/>
    <property type="match status" value="1"/>
</dbReference>
<dbReference type="InterPro" id="IPR037198">
    <property type="entry name" value="MutL_C_sf"/>
</dbReference>
<keyword evidence="7" id="KW-0540">Nuclease</keyword>
<dbReference type="CDD" id="cd00782">
    <property type="entry name" value="MutL_Trans"/>
    <property type="match status" value="1"/>
</dbReference>
<dbReference type="GO" id="GO:0006298">
    <property type="term" value="P:mismatch repair"/>
    <property type="evidence" value="ECO:0007669"/>
    <property type="project" value="UniProtKB-UniRule"/>
</dbReference>
<dbReference type="Gene3D" id="3.30.565.10">
    <property type="entry name" value="Histidine kinase-like ATPase, C-terminal domain"/>
    <property type="match status" value="1"/>
</dbReference>
<dbReference type="SUPFAM" id="SSF54211">
    <property type="entry name" value="Ribosomal protein S5 domain 2-like"/>
    <property type="match status" value="1"/>
</dbReference>
<dbReference type="SMART" id="SM01340">
    <property type="entry name" value="DNA_mis_repair"/>
    <property type="match status" value="1"/>
</dbReference>
<dbReference type="GO" id="GO:0030983">
    <property type="term" value="F:mismatched DNA binding"/>
    <property type="evidence" value="ECO:0007669"/>
    <property type="project" value="InterPro"/>
</dbReference>
<dbReference type="InterPro" id="IPR002099">
    <property type="entry name" value="MutL/Mlh/PMS"/>
</dbReference>
<dbReference type="InterPro" id="IPR013507">
    <property type="entry name" value="DNA_mismatch_S5_2-like"/>
</dbReference>
<reference evidence="7 8" key="1">
    <citation type="submission" date="2020-12" db="EMBL/GenBank/DDBJ databases">
        <title>FDA dAtabase for Regulatory Grade micrObial Sequences (FDA-ARGOS): Supporting development and validation of Infectious Disease Dx tests.</title>
        <authorList>
            <person name="Sproer C."/>
            <person name="Gronow S."/>
            <person name="Severitt S."/>
            <person name="Schroder I."/>
            <person name="Tallon L."/>
            <person name="Sadzewicz L."/>
            <person name="Zhao X."/>
            <person name="Boylan J."/>
            <person name="Ott S."/>
            <person name="Bowen H."/>
            <person name="Vavikolanu K."/>
            <person name="Mehta A."/>
            <person name="Aluvathingal J."/>
            <person name="Nadendla S."/>
            <person name="Lowell S."/>
            <person name="Myers T."/>
            <person name="Yan Y."/>
            <person name="Sichtig H."/>
        </authorList>
    </citation>
    <scope>NUCLEOTIDE SEQUENCE [LARGE SCALE GENOMIC DNA]</scope>
    <source>
        <strain evidence="7 8">FDAARGOS_989</strain>
    </source>
</reference>
<dbReference type="EMBL" id="CP067016">
    <property type="protein sequence ID" value="QQN55828.1"/>
    <property type="molecule type" value="Genomic_DNA"/>
</dbReference>
<dbReference type="HAMAP" id="MF_00149">
    <property type="entry name" value="DNA_mis_repair"/>
    <property type="match status" value="1"/>
</dbReference>
<evidence type="ECO:0000313" key="7">
    <source>
        <dbReference type="EMBL" id="QQN55828.1"/>
    </source>
</evidence>